<reference evidence="5 6" key="1">
    <citation type="submission" date="2023-02" db="EMBL/GenBank/DDBJ databases">
        <title>Genome sequence of Mucilaginibacter jinjuensis strain KACC 16571.</title>
        <authorList>
            <person name="Kim S."/>
            <person name="Heo J."/>
            <person name="Kwon S.-W."/>
        </authorList>
    </citation>
    <scope>NUCLEOTIDE SEQUENCE [LARGE SCALE GENOMIC DNA]</scope>
    <source>
        <strain evidence="5 6">KACC 16571</strain>
    </source>
</reference>
<dbReference type="RefSeq" id="WP_273630634.1">
    <property type="nucleotide sequence ID" value="NZ_CP117167.1"/>
</dbReference>
<comment type="cofactor">
    <cofactor evidence="4">
        <name>Mg(2+)</name>
        <dbReference type="ChEBI" id="CHEBI:18420"/>
    </cofactor>
</comment>
<dbReference type="PANTHER" id="PTHR23407:SF1">
    <property type="entry name" value="5-FORMYLTETRAHYDROFOLATE CYCLO-LIGASE"/>
    <property type="match status" value="1"/>
</dbReference>
<dbReference type="Gene3D" id="3.40.50.10420">
    <property type="entry name" value="NagB/RpiA/CoA transferase-like"/>
    <property type="match status" value="1"/>
</dbReference>
<proteinExistence type="inferred from homology"/>
<keyword evidence="2 4" id="KW-0547">Nucleotide-binding</keyword>
<dbReference type="InterPro" id="IPR002698">
    <property type="entry name" value="FTHF_cligase"/>
</dbReference>
<comment type="similarity">
    <text evidence="1 4">Belongs to the 5-formyltetrahydrofolate cyclo-ligase family.</text>
</comment>
<evidence type="ECO:0000313" key="6">
    <source>
        <dbReference type="Proteomes" id="UP001216139"/>
    </source>
</evidence>
<dbReference type="SUPFAM" id="SSF100950">
    <property type="entry name" value="NagB/RpiA/CoA transferase-like"/>
    <property type="match status" value="1"/>
</dbReference>
<sequence length="189" mass="22197">MKKEEIRKLFVQKRNQLTEVEYGVLCQKLFCQFRQFDLSEVRCIHLFLPIVKRKEPNTLLIRDWLKVNHPEIKIVYPKTNFTDHSMQSFADDESLVIKNNGYDIPEPVSGNQIPVDQIDLILIPLLAFDKCGYRVGYGKGFYDRFMAQCRPDTQFVGLSLFEAIGKIEDLDEYDMPMHACITPDYLYKF</sequence>
<keyword evidence="4" id="KW-0460">Magnesium</keyword>
<dbReference type="PIRSF" id="PIRSF006806">
    <property type="entry name" value="FTHF_cligase"/>
    <property type="match status" value="1"/>
</dbReference>
<dbReference type="NCBIfam" id="TIGR02727">
    <property type="entry name" value="MTHFS_bact"/>
    <property type="match status" value="1"/>
</dbReference>
<evidence type="ECO:0000256" key="1">
    <source>
        <dbReference type="ARBA" id="ARBA00010638"/>
    </source>
</evidence>
<dbReference type="InterPro" id="IPR037171">
    <property type="entry name" value="NagB/RpiA_transferase-like"/>
</dbReference>
<evidence type="ECO:0000256" key="3">
    <source>
        <dbReference type="ARBA" id="ARBA00022840"/>
    </source>
</evidence>
<keyword evidence="4" id="KW-0479">Metal-binding</keyword>
<keyword evidence="3 4" id="KW-0067">ATP-binding</keyword>
<dbReference type="Proteomes" id="UP001216139">
    <property type="component" value="Chromosome"/>
</dbReference>
<accession>A0ABY7T7A7</accession>
<organism evidence="5 6">
    <name type="scientific">Mucilaginibacter jinjuensis</name>
    <dbReference type="NCBI Taxonomy" id="1176721"/>
    <lineage>
        <taxon>Bacteria</taxon>
        <taxon>Pseudomonadati</taxon>
        <taxon>Bacteroidota</taxon>
        <taxon>Sphingobacteriia</taxon>
        <taxon>Sphingobacteriales</taxon>
        <taxon>Sphingobacteriaceae</taxon>
        <taxon>Mucilaginibacter</taxon>
    </lineage>
</organism>
<keyword evidence="5" id="KW-0436">Ligase</keyword>
<evidence type="ECO:0000256" key="2">
    <source>
        <dbReference type="ARBA" id="ARBA00022741"/>
    </source>
</evidence>
<dbReference type="EMBL" id="CP117167">
    <property type="protein sequence ID" value="WCT12374.1"/>
    <property type="molecule type" value="Genomic_DNA"/>
</dbReference>
<evidence type="ECO:0000313" key="5">
    <source>
        <dbReference type="EMBL" id="WCT12374.1"/>
    </source>
</evidence>
<comment type="catalytic activity">
    <reaction evidence="4">
        <text>(6S)-5-formyl-5,6,7,8-tetrahydrofolate + ATP = (6R)-5,10-methenyltetrahydrofolate + ADP + phosphate</text>
        <dbReference type="Rhea" id="RHEA:10488"/>
        <dbReference type="ChEBI" id="CHEBI:30616"/>
        <dbReference type="ChEBI" id="CHEBI:43474"/>
        <dbReference type="ChEBI" id="CHEBI:57455"/>
        <dbReference type="ChEBI" id="CHEBI:57457"/>
        <dbReference type="ChEBI" id="CHEBI:456216"/>
        <dbReference type="EC" id="6.3.3.2"/>
    </reaction>
</comment>
<gene>
    <name evidence="5" type="ORF">PQO05_00310</name>
</gene>
<name>A0ABY7T7A7_9SPHI</name>
<dbReference type="PANTHER" id="PTHR23407">
    <property type="entry name" value="ATPASE INHIBITOR/5-FORMYLTETRAHYDROFOLATE CYCLO-LIGASE"/>
    <property type="match status" value="1"/>
</dbReference>
<dbReference type="GO" id="GO:0030272">
    <property type="term" value="F:5-formyltetrahydrofolate cyclo-ligase activity"/>
    <property type="evidence" value="ECO:0007669"/>
    <property type="project" value="UniProtKB-EC"/>
</dbReference>
<keyword evidence="6" id="KW-1185">Reference proteome</keyword>
<evidence type="ECO:0000256" key="4">
    <source>
        <dbReference type="RuleBase" id="RU361279"/>
    </source>
</evidence>
<protein>
    <recommendedName>
        <fullName evidence="4">5-formyltetrahydrofolate cyclo-ligase</fullName>
        <ecNumber evidence="4">6.3.3.2</ecNumber>
    </recommendedName>
</protein>
<dbReference type="InterPro" id="IPR024185">
    <property type="entry name" value="FTHF_cligase-like_sf"/>
</dbReference>
<dbReference type="Pfam" id="PF01812">
    <property type="entry name" value="5-FTHF_cyc-lig"/>
    <property type="match status" value="1"/>
</dbReference>
<dbReference type="EC" id="6.3.3.2" evidence="4"/>